<proteinExistence type="predicted"/>
<reference evidence="3" key="1">
    <citation type="submission" date="2024-06" db="EMBL/GenBank/DDBJ databases">
        <title>Multi-omics analyses provide insights into the biosynthesis of the anticancer antibiotic pleurotin in Hohenbuehelia grisea.</title>
        <authorList>
            <person name="Weaver J.A."/>
            <person name="Alberti F."/>
        </authorList>
    </citation>
    <scope>NUCLEOTIDE SEQUENCE [LARGE SCALE GENOMIC DNA]</scope>
    <source>
        <strain evidence="3">T-177</strain>
    </source>
</reference>
<dbReference type="EMBL" id="JASNQZ010000007">
    <property type="protein sequence ID" value="KAL0954576.1"/>
    <property type="molecule type" value="Genomic_DNA"/>
</dbReference>
<keyword evidence="3" id="KW-1185">Reference proteome</keyword>
<accession>A0ABR3JG89</accession>
<feature type="compositionally biased region" description="Low complexity" evidence="1">
    <location>
        <begin position="219"/>
        <end position="231"/>
    </location>
</feature>
<comment type="caution">
    <text evidence="2">The sequence shown here is derived from an EMBL/GenBank/DDBJ whole genome shotgun (WGS) entry which is preliminary data.</text>
</comment>
<feature type="region of interest" description="Disordered" evidence="1">
    <location>
        <begin position="200"/>
        <end position="287"/>
    </location>
</feature>
<gene>
    <name evidence="2" type="ORF">HGRIS_003536</name>
</gene>
<sequence length="287" mass="30424">MSSFTVIRFFALVNGHRERTSRDGKSRWHVIYSTTLSCATGACVDAEVRMYSPSNDVIHSMDSVALISAKVHIPTSGPILLEAYRIVVCPGDPSQESYEDALPDMPAPLVFALGSVIGQSKTHPDGSKSYMMNVSDYVRDQTEQSTVDCLFSTSPRWSTLRLPNESTSTYIIGSCHSFTESRLLRIAVDNIVFLSPQTSASAPASPIKKRKYVGRTGASSGTSSSDAILSSPALSSTQPPSYSAVSPFSISDSTETAASGSGASGSQSSTSASAKSDSTLSMKKNSS</sequence>
<evidence type="ECO:0000313" key="2">
    <source>
        <dbReference type="EMBL" id="KAL0954576.1"/>
    </source>
</evidence>
<feature type="compositionally biased region" description="Polar residues" evidence="1">
    <location>
        <begin position="232"/>
        <end position="250"/>
    </location>
</feature>
<name>A0ABR3JG89_9AGAR</name>
<organism evidence="2 3">
    <name type="scientific">Hohenbuehelia grisea</name>
    <dbReference type="NCBI Taxonomy" id="104357"/>
    <lineage>
        <taxon>Eukaryota</taxon>
        <taxon>Fungi</taxon>
        <taxon>Dikarya</taxon>
        <taxon>Basidiomycota</taxon>
        <taxon>Agaricomycotina</taxon>
        <taxon>Agaricomycetes</taxon>
        <taxon>Agaricomycetidae</taxon>
        <taxon>Agaricales</taxon>
        <taxon>Pleurotineae</taxon>
        <taxon>Pleurotaceae</taxon>
        <taxon>Hohenbuehelia</taxon>
    </lineage>
</organism>
<dbReference type="Proteomes" id="UP001556367">
    <property type="component" value="Unassembled WGS sequence"/>
</dbReference>
<feature type="compositionally biased region" description="Low complexity" evidence="1">
    <location>
        <begin position="251"/>
        <end position="281"/>
    </location>
</feature>
<protein>
    <submittedName>
        <fullName evidence="2">Uncharacterized protein</fullName>
    </submittedName>
</protein>
<evidence type="ECO:0000256" key="1">
    <source>
        <dbReference type="SAM" id="MobiDB-lite"/>
    </source>
</evidence>
<evidence type="ECO:0000313" key="3">
    <source>
        <dbReference type="Proteomes" id="UP001556367"/>
    </source>
</evidence>